<gene>
    <name evidence="5" type="ORF">D6850_04515</name>
</gene>
<dbReference type="Gene3D" id="3.90.76.10">
    <property type="entry name" value="Dipeptide-binding Protein, Domain 1"/>
    <property type="match status" value="1"/>
</dbReference>
<reference evidence="5 6" key="1">
    <citation type="submission" date="2018-09" db="EMBL/GenBank/DDBJ databases">
        <title>Roseovarius spongiae sp. nov., isolated from a marine sponge.</title>
        <authorList>
            <person name="Zhuang L."/>
            <person name="Luo L."/>
        </authorList>
    </citation>
    <scope>NUCLEOTIDE SEQUENCE [LARGE SCALE GENOMIC DNA]</scope>
    <source>
        <strain evidence="5 6">HN-E21</strain>
    </source>
</reference>
<dbReference type="Gene3D" id="3.40.190.10">
    <property type="entry name" value="Periplasmic binding protein-like II"/>
    <property type="match status" value="1"/>
</dbReference>
<evidence type="ECO:0000313" key="5">
    <source>
        <dbReference type="EMBL" id="RKF16807.1"/>
    </source>
</evidence>
<dbReference type="PIRSF" id="PIRSF002741">
    <property type="entry name" value="MppA"/>
    <property type="match status" value="1"/>
</dbReference>
<dbReference type="InterPro" id="IPR039424">
    <property type="entry name" value="SBP_5"/>
</dbReference>
<dbReference type="AlphaFoldDB" id="A0A3A8AY17"/>
<dbReference type="OrthoDB" id="9803988at2"/>
<dbReference type="Proteomes" id="UP000281128">
    <property type="component" value="Unassembled WGS sequence"/>
</dbReference>
<dbReference type="InterPro" id="IPR030678">
    <property type="entry name" value="Peptide/Ni-bd"/>
</dbReference>
<evidence type="ECO:0000256" key="1">
    <source>
        <dbReference type="ARBA" id="ARBA00004418"/>
    </source>
</evidence>
<evidence type="ECO:0000256" key="3">
    <source>
        <dbReference type="ARBA" id="ARBA00022729"/>
    </source>
</evidence>
<dbReference type="GO" id="GO:1904680">
    <property type="term" value="F:peptide transmembrane transporter activity"/>
    <property type="evidence" value="ECO:0007669"/>
    <property type="project" value="TreeGrafter"/>
</dbReference>
<comment type="subcellular location">
    <subcellularLocation>
        <location evidence="1">Periplasm</location>
    </subcellularLocation>
</comment>
<dbReference type="GO" id="GO:0043190">
    <property type="term" value="C:ATP-binding cassette (ABC) transporter complex"/>
    <property type="evidence" value="ECO:0007669"/>
    <property type="project" value="InterPro"/>
</dbReference>
<dbReference type="GO" id="GO:0030288">
    <property type="term" value="C:outer membrane-bounded periplasmic space"/>
    <property type="evidence" value="ECO:0007669"/>
    <property type="project" value="UniProtKB-ARBA"/>
</dbReference>
<feature type="domain" description="Solute-binding protein family 5" evidence="4">
    <location>
        <begin position="98"/>
        <end position="445"/>
    </location>
</feature>
<dbReference type="InterPro" id="IPR006311">
    <property type="entry name" value="TAT_signal"/>
</dbReference>
<comment type="caution">
    <text evidence="5">The sequence shown here is derived from an EMBL/GenBank/DDBJ whole genome shotgun (WGS) entry which is preliminary data.</text>
</comment>
<name>A0A3A8AY17_9RHOB</name>
<dbReference type="InterPro" id="IPR000914">
    <property type="entry name" value="SBP_5_dom"/>
</dbReference>
<keyword evidence="3" id="KW-0732">Signal</keyword>
<keyword evidence="6" id="KW-1185">Reference proteome</keyword>
<evidence type="ECO:0000313" key="6">
    <source>
        <dbReference type="Proteomes" id="UP000281128"/>
    </source>
</evidence>
<dbReference type="CDD" id="cd08503">
    <property type="entry name" value="PBP2_NikA_DppA_OppA_like_17"/>
    <property type="match status" value="1"/>
</dbReference>
<dbReference type="Pfam" id="PF00496">
    <property type="entry name" value="SBP_bac_5"/>
    <property type="match status" value="1"/>
</dbReference>
<dbReference type="GO" id="GO:0015833">
    <property type="term" value="P:peptide transport"/>
    <property type="evidence" value="ECO:0007669"/>
    <property type="project" value="TreeGrafter"/>
</dbReference>
<organism evidence="5 6">
    <name type="scientific">Roseovarius spongiae</name>
    <dbReference type="NCBI Taxonomy" id="2320272"/>
    <lineage>
        <taxon>Bacteria</taxon>
        <taxon>Pseudomonadati</taxon>
        <taxon>Pseudomonadota</taxon>
        <taxon>Alphaproteobacteria</taxon>
        <taxon>Rhodobacterales</taxon>
        <taxon>Roseobacteraceae</taxon>
        <taxon>Roseovarius</taxon>
    </lineage>
</organism>
<protein>
    <submittedName>
        <fullName evidence="5">ABC transporter substrate-binding protein</fullName>
    </submittedName>
</protein>
<dbReference type="SUPFAM" id="SSF53850">
    <property type="entry name" value="Periplasmic binding protein-like II"/>
    <property type="match status" value="1"/>
</dbReference>
<dbReference type="RefSeq" id="WP_121164174.1">
    <property type="nucleotide sequence ID" value="NZ_RAPE01000001.1"/>
</dbReference>
<dbReference type="EMBL" id="RAPE01000001">
    <property type="protein sequence ID" value="RKF16807.1"/>
    <property type="molecule type" value="Genomic_DNA"/>
</dbReference>
<accession>A0A3A8AY17</accession>
<evidence type="ECO:0000259" key="4">
    <source>
        <dbReference type="Pfam" id="PF00496"/>
    </source>
</evidence>
<dbReference type="Gene3D" id="3.10.105.10">
    <property type="entry name" value="Dipeptide-binding Protein, Domain 3"/>
    <property type="match status" value="1"/>
</dbReference>
<dbReference type="PANTHER" id="PTHR30290">
    <property type="entry name" value="PERIPLASMIC BINDING COMPONENT OF ABC TRANSPORTER"/>
    <property type="match status" value="1"/>
</dbReference>
<evidence type="ECO:0000256" key="2">
    <source>
        <dbReference type="ARBA" id="ARBA00005695"/>
    </source>
</evidence>
<sequence length="529" mass="58660">MKKIDDLKTSLNKGRMTRRDFINRMSALGLSAAIPAGLLAQEARASARKVGGRLRQGLSGGSTSDTLFGVLGGGDMHQVNVQWQLLNNLTVVGPDGAIQGDLAESWEASPDAKTWVFKLREGVEFHNGKSFEAADVIHSINQHRGEDSRSTGAGLVAAVSDIQADGKHSVVFTLEEGNADFAAILADYHFPIAPDGSTDADWEKGIGTGPYTLVEWVPGVRAITRRNPNYFKEGPWFDEVETLHIADVVARQSALQTGEVDVIDKPDIKTLHLLEQAKGVQVIELAGNSHYTFPMLMDQAPYDDWDVRMAMKHAIDREAMLETIARGHGYLGNDHPISRSMRFYNDELPQRHYDPDKARHHLKKAGMDSLDVTLSAADIYAGGLDAAQLFQAQAKAGGININIERVSTDGYWSEVWAQVPFCVSFWQGRPTEDLMLTLAFSDKSAWNETRWSNERFEKILLEARAELDTAKRRDMYFELQKIINEDGGLIAPVFSNVITVVNDKIDLPGQMSADLPADGMRNFERWSFK</sequence>
<comment type="similarity">
    <text evidence="2">Belongs to the bacterial solute-binding protein 5 family.</text>
</comment>
<dbReference type="PANTHER" id="PTHR30290:SF38">
    <property type="entry name" value="D,D-DIPEPTIDE-BINDING PERIPLASMIC PROTEIN DDPA-RELATED"/>
    <property type="match status" value="1"/>
</dbReference>
<proteinExistence type="inferred from homology"/>
<dbReference type="PROSITE" id="PS51318">
    <property type="entry name" value="TAT"/>
    <property type="match status" value="1"/>
</dbReference>